<keyword evidence="1" id="KW-1133">Transmembrane helix</keyword>
<feature type="transmembrane region" description="Helical" evidence="1">
    <location>
        <begin position="42"/>
        <end position="64"/>
    </location>
</feature>
<keyword evidence="1" id="KW-0472">Membrane</keyword>
<organism evidence="2">
    <name type="scientific">Sulfurisphaera javensis</name>
    <dbReference type="NCBI Taxonomy" id="2049879"/>
    <lineage>
        <taxon>Archaea</taxon>
        <taxon>Thermoproteota</taxon>
        <taxon>Thermoprotei</taxon>
        <taxon>Sulfolobales</taxon>
        <taxon>Sulfolobaceae</taxon>
        <taxon>Sulfurisphaera</taxon>
    </lineage>
</organism>
<sequence>MLISAELTIKIIFTVISLVTGFYGVVNLIFYKLSLPGFEGKWVIHMSATLLAVSVALIILAYTFI</sequence>
<name>A0AAT9GPV7_9CREN</name>
<reference evidence="2" key="1">
    <citation type="submission" date="2024-03" db="EMBL/GenBank/DDBJ databases">
        <title>Complete genome sequence of Sulfurisphaera javensis strain KD-1.</title>
        <authorList>
            <person name="Sakai H."/>
            <person name="Nur N."/>
            <person name="Suwanto A."/>
            <person name="Kurosawa N."/>
        </authorList>
    </citation>
    <scope>NUCLEOTIDE SEQUENCE</scope>
    <source>
        <strain evidence="2">KD-1</strain>
    </source>
</reference>
<dbReference type="GeneID" id="92353746"/>
<proteinExistence type="predicted"/>
<keyword evidence="1" id="KW-0812">Transmembrane</keyword>
<feature type="transmembrane region" description="Helical" evidence="1">
    <location>
        <begin position="7"/>
        <end position="30"/>
    </location>
</feature>
<evidence type="ECO:0000256" key="1">
    <source>
        <dbReference type="SAM" id="Phobius"/>
    </source>
</evidence>
<protein>
    <submittedName>
        <fullName evidence="2">Uncharacterized protein</fullName>
    </submittedName>
</protein>
<dbReference type="KEGG" id="sjv:SJAV_08160"/>
<accession>A0AAT9GPV7</accession>
<evidence type="ECO:0000313" key="2">
    <source>
        <dbReference type="EMBL" id="BFH72872.1"/>
    </source>
</evidence>
<dbReference type="AlphaFoldDB" id="A0AAT9GPV7"/>
<dbReference type="EMBL" id="AP031322">
    <property type="protein sequence ID" value="BFH72872.1"/>
    <property type="molecule type" value="Genomic_DNA"/>
</dbReference>
<dbReference type="RefSeq" id="WP_369611061.1">
    <property type="nucleotide sequence ID" value="NZ_AP031322.1"/>
</dbReference>
<gene>
    <name evidence="2" type="ORF">SJAV_08160</name>
</gene>